<dbReference type="KEGG" id="pfp:PFL1_05015"/>
<evidence type="ECO:0000256" key="3">
    <source>
        <dbReference type="SAM" id="SignalP"/>
    </source>
</evidence>
<evidence type="ECO:0000313" key="6">
    <source>
        <dbReference type="Proteomes" id="UP000053664"/>
    </source>
</evidence>
<reference evidence="5 6" key="1">
    <citation type="journal article" date="2013" name="Plant Cell">
        <title>The transition from a phytopathogenic smut ancestor to an anamorphic biocontrol agent deciphered by comparative whole-genome analysis.</title>
        <authorList>
            <person name="Lefebvre F."/>
            <person name="Joly D.L."/>
            <person name="Labbe C."/>
            <person name="Teichmann B."/>
            <person name="Linning R."/>
            <person name="Belzile F."/>
            <person name="Bakkeren G."/>
            <person name="Belanger R.R."/>
        </authorList>
    </citation>
    <scope>NUCLEOTIDE SEQUENCE [LARGE SCALE GENOMIC DNA]</scope>
    <source>
        <strain evidence="5 6">PF-1</strain>
    </source>
</reference>
<gene>
    <name evidence="5" type="ORF">PFL1_05015</name>
</gene>
<keyword evidence="1 3" id="KW-0732">Signal</keyword>
<dbReference type="InterPro" id="IPR036908">
    <property type="entry name" value="RlpA-like_sf"/>
</dbReference>
<evidence type="ECO:0000256" key="2">
    <source>
        <dbReference type="SAM" id="MobiDB-lite"/>
    </source>
</evidence>
<dbReference type="PANTHER" id="PTHR31836">
    <property type="match status" value="1"/>
</dbReference>
<dbReference type="SUPFAM" id="SSF50685">
    <property type="entry name" value="Barwin-like endoglucanases"/>
    <property type="match status" value="1"/>
</dbReference>
<dbReference type="Pfam" id="PF03330">
    <property type="entry name" value="DPBB_1"/>
    <property type="match status" value="1"/>
</dbReference>
<dbReference type="HOGENOM" id="CLU_1326903_0_0_1"/>
<dbReference type="InterPro" id="IPR051477">
    <property type="entry name" value="Expansin_CellWall"/>
</dbReference>
<feature type="chain" id="PRO_5001599440" description="RlpA-like protein double-psi beta-barrel domain-containing protein" evidence="3">
    <location>
        <begin position="24"/>
        <end position="207"/>
    </location>
</feature>
<proteinExistence type="predicted"/>
<dbReference type="CDD" id="cd22191">
    <property type="entry name" value="DPBB_RlpA_EXP_N-like"/>
    <property type="match status" value="1"/>
</dbReference>
<sequence>MLSLYKLLTLCTLALALFASVIAAEGVASNKRVEITFERRDVTEVFARPGAAVGKPDAAPAADAATATPAAAPSNDIVADEDDEEWGQDSFDDDDEDFTIISQFAALEKRGKRRYSGKGTYFYPGLGNCGGWSGNNDLMVAVPTSMYGGGKHCNKWMRICSSGKCVNAQVKDSCPSCSWGSLDLSPRAFKALAPLSRGVISVTWNYL</sequence>
<protein>
    <recommendedName>
        <fullName evidence="4">RlpA-like protein double-psi beta-barrel domain-containing protein</fullName>
    </recommendedName>
</protein>
<feature type="region of interest" description="Disordered" evidence="2">
    <location>
        <begin position="53"/>
        <end position="75"/>
    </location>
</feature>
<evidence type="ECO:0000313" key="5">
    <source>
        <dbReference type="EMBL" id="EPQ27477.1"/>
    </source>
</evidence>
<feature type="domain" description="RlpA-like protein double-psi beta-barrel" evidence="4">
    <location>
        <begin position="159"/>
        <end position="203"/>
    </location>
</feature>
<dbReference type="Proteomes" id="UP000053664">
    <property type="component" value="Unassembled WGS sequence"/>
</dbReference>
<evidence type="ECO:0000259" key="4">
    <source>
        <dbReference type="Pfam" id="PF03330"/>
    </source>
</evidence>
<feature type="compositionally biased region" description="Low complexity" evidence="2">
    <location>
        <begin position="53"/>
        <end position="73"/>
    </location>
</feature>
<evidence type="ECO:0000256" key="1">
    <source>
        <dbReference type="ARBA" id="ARBA00022729"/>
    </source>
</evidence>
<dbReference type="PANTHER" id="PTHR31836:SF25">
    <property type="entry name" value="RLPA-LIKE PROTEIN DOUBLE-PSI BETA-BARREL DOMAIN-CONTAINING PROTEIN"/>
    <property type="match status" value="1"/>
</dbReference>
<organism evidence="5 6">
    <name type="scientific">Pseudozyma flocculosa PF-1</name>
    <dbReference type="NCBI Taxonomy" id="1277687"/>
    <lineage>
        <taxon>Eukaryota</taxon>
        <taxon>Fungi</taxon>
        <taxon>Dikarya</taxon>
        <taxon>Basidiomycota</taxon>
        <taxon>Ustilaginomycotina</taxon>
        <taxon>Ustilaginomycetes</taxon>
        <taxon>Ustilaginales</taxon>
        <taxon>Ustilaginaceae</taxon>
        <taxon>Pseudozyma</taxon>
    </lineage>
</organism>
<accession>A0A061H3R3</accession>
<dbReference type="Gene3D" id="2.40.40.10">
    <property type="entry name" value="RlpA-like domain"/>
    <property type="match status" value="1"/>
</dbReference>
<dbReference type="EMBL" id="KE361639">
    <property type="protein sequence ID" value="EPQ27477.1"/>
    <property type="molecule type" value="Genomic_DNA"/>
</dbReference>
<dbReference type="InterPro" id="IPR009009">
    <property type="entry name" value="RlpA-like_DPBB"/>
</dbReference>
<name>A0A061H3R3_9BASI</name>
<feature type="signal peptide" evidence="3">
    <location>
        <begin position="1"/>
        <end position="23"/>
    </location>
</feature>
<dbReference type="GeneID" id="19319114"/>
<dbReference type="AlphaFoldDB" id="A0A061H3R3"/>
<dbReference type="eggNOG" id="ENOG502RVA6">
    <property type="taxonomic scope" value="Eukaryota"/>
</dbReference>
<dbReference type="RefSeq" id="XP_007880735.1">
    <property type="nucleotide sequence ID" value="XM_007882544.1"/>
</dbReference>